<gene>
    <name evidence="2" type="ORF">AB5L97_17920</name>
</gene>
<evidence type="ECO:0000313" key="2">
    <source>
        <dbReference type="EMBL" id="XDP45119.1"/>
    </source>
</evidence>
<dbReference type="SUPFAM" id="SSF54427">
    <property type="entry name" value="NTF2-like"/>
    <property type="match status" value="1"/>
</dbReference>
<protein>
    <submittedName>
        <fullName evidence="2">Ester cyclase</fullName>
    </submittedName>
</protein>
<dbReference type="RefSeq" id="WP_369045698.1">
    <property type="nucleotide sequence ID" value="NZ_CP163302.1"/>
</dbReference>
<accession>A0AB39L449</accession>
<dbReference type="AlphaFoldDB" id="A0AB39L449"/>
<sequence length="201" mass="22117">MFNRRQLLTTGSAAAFGALALTAVSSGAAHADQPGPGPLMGDPAAGGVATPPFPMHLNDAERDHLETFDTLDFEVFSHADWARLHESHAENIRVHWPDGHYTDGIQRHIEDLAGLFVWGPDTRIEVHPLRIAHDSLTAVTGVMRGTFTRPMPNGKGGFIQPTGKPYAINMATVGIWNRQGTMNEEFLFWDNLTFYQQIGLM</sequence>
<reference evidence="2" key="1">
    <citation type="submission" date="2024-07" db="EMBL/GenBank/DDBJ databases">
        <authorList>
            <person name="fu j."/>
        </authorList>
    </citation>
    <scope>NUCLEOTIDE SEQUENCE</scope>
    <source>
        <strain evidence="2">P10A9</strain>
    </source>
</reference>
<organism evidence="2">
    <name type="scientific">Sinomonas puerhi</name>
    <dbReference type="NCBI Taxonomy" id="3238584"/>
    <lineage>
        <taxon>Bacteria</taxon>
        <taxon>Bacillati</taxon>
        <taxon>Actinomycetota</taxon>
        <taxon>Actinomycetes</taxon>
        <taxon>Micrococcales</taxon>
        <taxon>Micrococcaceae</taxon>
        <taxon>Sinomonas</taxon>
    </lineage>
</organism>
<feature type="signal peptide" evidence="1">
    <location>
        <begin position="1"/>
        <end position="31"/>
    </location>
</feature>
<dbReference type="KEGG" id="spue:AB5L97_17920"/>
<dbReference type="EMBL" id="CP163302">
    <property type="protein sequence ID" value="XDP45119.1"/>
    <property type="molecule type" value="Genomic_DNA"/>
</dbReference>
<dbReference type="Gene3D" id="3.10.450.50">
    <property type="match status" value="1"/>
</dbReference>
<dbReference type="PROSITE" id="PS51318">
    <property type="entry name" value="TAT"/>
    <property type="match status" value="1"/>
</dbReference>
<dbReference type="PANTHER" id="PTHR38436">
    <property type="entry name" value="POLYKETIDE CYCLASE SNOAL-LIKE DOMAIN"/>
    <property type="match status" value="1"/>
</dbReference>
<evidence type="ECO:0000256" key="1">
    <source>
        <dbReference type="SAM" id="SignalP"/>
    </source>
</evidence>
<feature type="chain" id="PRO_5044228846" evidence="1">
    <location>
        <begin position="32"/>
        <end position="201"/>
    </location>
</feature>
<proteinExistence type="predicted"/>
<keyword evidence="1" id="KW-0732">Signal</keyword>
<dbReference type="GO" id="GO:0030638">
    <property type="term" value="P:polyketide metabolic process"/>
    <property type="evidence" value="ECO:0007669"/>
    <property type="project" value="InterPro"/>
</dbReference>
<dbReference type="Pfam" id="PF07366">
    <property type="entry name" value="SnoaL"/>
    <property type="match status" value="1"/>
</dbReference>
<dbReference type="InterPro" id="IPR006311">
    <property type="entry name" value="TAT_signal"/>
</dbReference>
<dbReference type="InterPro" id="IPR032710">
    <property type="entry name" value="NTF2-like_dom_sf"/>
</dbReference>
<name>A0AB39L449_9MICC</name>
<dbReference type="PANTHER" id="PTHR38436:SF1">
    <property type="entry name" value="ESTER CYCLASE"/>
    <property type="match status" value="1"/>
</dbReference>
<dbReference type="InterPro" id="IPR009959">
    <property type="entry name" value="Cyclase_SnoaL-like"/>
</dbReference>